<evidence type="ECO:0000256" key="6">
    <source>
        <dbReference type="ARBA" id="ARBA00007383"/>
    </source>
</evidence>
<comment type="caution">
    <text evidence="13">Lacks conserved residue(s) required for the propagation of feature annotation.</text>
</comment>
<keyword evidence="12" id="KW-0464">Manganese</keyword>
<comment type="similarity">
    <text evidence="6 14">Belongs to the RNase HII family.</text>
</comment>
<evidence type="ECO:0000256" key="8">
    <source>
        <dbReference type="ARBA" id="ARBA00022722"/>
    </source>
</evidence>
<evidence type="ECO:0000256" key="9">
    <source>
        <dbReference type="ARBA" id="ARBA00022723"/>
    </source>
</evidence>
<dbReference type="GO" id="GO:0004523">
    <property type="term" value="F:RNA-DNA hybrid ribonuclease activity"/>
    <property type="evidence" value="ECO:0007669"/>
    <property type="project" value="UniProtKB-EC"/>
</dbReference>
<dbReference type="InterPro" id="IPR036397">
    <property type="entry name" value="RNaseH_sf"/>
</dbReference>
<sequence length="138" mass="15473">RSEAFGIGIVSEKEIDKVGIKRAVHDAMMIAVSEVEKKLKHSLDYIIADGGIYLLKGYDMESINKGDENHYSIAAASVLAKVTRDRIMLEYAKKYPKYSFDSNVGYGTKQHIKAIKKHGLCDIHRKSFEPIKSLLDGI</sequence>
<comment type="cofactor">
    <cofactor evidence="3">
        <name>Mg(2+)</name>
        <dbReference type="ChEBI" id="CHEBI:18420"/>
    </cofactor>
</comment>
<keyword evidence="9" id="KW-0479">Metal-binding</keyword>
<dbReference type="CDD" id="cd07182">
    <property type="entry name" value="RNase_HII_bacteria_HII_like"/>
    <property type="match status" value="1"/>
</dbReference>
<evidence type="ECO:0000256" key="10">
    <source>
        <dbReference type="ARBA" id="ARBA00022759"/>
    </source>
</evidence>
<dbReference type="GO" id="GO:0043137">
    <property type="term" value="P:DNA replication, removal of RNA primer"/>
    <property type="evidence" value="ECO:0007669"/>
    <property type="project" value="TreeGrafter"/>
</dbReference>
<comment type="subcellular location">
    <subcellularLocation>
        <location evidence="5">Cytoplasm</location>
    </subcellularLocation>
</comment>
<dbReference type="Proteomes" id="UP000554004">
    <property type="component" value="Unassembled WGS sequence"/>
</dbReference>
<evidence type="ECO:0000313" key="17">
    <source>
        <dbReference type="Proteomes" id="UP000554004"/>
    </source>
</evidence>
<comment type="function">
    <text evidence="4 14">Endonuclease that specifically degrades the RNA of RNA-DNA hybrids.</text>
</comment>
<dbReference type="PANTHER" id="PTHR10954:SF18">
    <property type="entry name" value="RIBONUCLEASE HII"/>
    <property type="match status" value="1"/>
</dbReference>
<dbReference type="Pfam" id="PF01351">
    <property type="entry name" value="RNase_HII"/>
    <property type="match status" value="1"/>
</dbReference>
<evidence type="ECO:0000256" key="13">
    <source>
        <dbReference type="PROSITE-ProRule" id="PRU01319"/>
    </source>
</evidence>
<dbReference type="GO" id="GO:0005737">
    <property type="term" value="C:cytoplasm"/>
    <property type="evidence" value="ECO:0007669"/>
    <property type="project" value="UniProtKB-SubCell"/>
</dbReference>
<feature type="domain" description="RNase H type-2" evidence="15">
    <location>
        <begin position="1"/>
        <end position="138"/>
    </location>
</feature>
<reference evidence="16 17" key="1">
    <citation type="journal article" date="2020" name="Biotechnol. Biofuels">
        <title>New insights from the biogas microbiome by comprehensive genome-resolved metagenomics of nearly 1600 species originating from multiple anaerobic digesters.</title>
        <authorList>
            <person name="Campanaro S."/>
            <person name="Treu L."/>
            <person name="Rodriguez-R L.M."/>
            <person name="Kovalovszki A."/>
            <person name="Ziels R.M."/>
            <person name="Maus I."/>
            <person name="Zhu X."/>
            <person name="Kougias P.G."/>
            <person name="Basile A."/>
            <person name="Luo G."/>
            <person name="Schluter A."/>
            <person name="Konstantinidis K.T."/>
            <person name="Angelidaki I."/>
        </authorList>
    </citation>
    <scope>NUCLEOTIDE SEQUENCE [LARGE SCALE GENOMIC DNA]</scope>
    <source>
        <strain evidence="16">AS06rmzACSIP_421</strain>
    </source>
</reference>
<comment type="caution">
    <text evidence="16">The sequence shown here is derived from an EMBL/GenBank/DDBJ whole genome shotgun (WGS) entry which is preliminary data.</text>
</comment>
<evidence type="ECO:0000256" key="2">
    <source>
        <dbReference type="ARBA" id="ARBA00001936"/>
    </source>
</evidence>
<dbReference type="EMBL" id="JAAZAL010000057">
    <property type="protein sequence ID" value="NLE30959.1"/>
    <property type="molecule type" value="Genomic_DNA"/>
</dbReference>
<dbReference type="SUPFAM" id="SSF53098">
    <property type="entry name" value="Ribonuclease H-like"/>
    <property type="match status" value="1"/>
</dbReference>
<dbReference type="GO" id="GO:0003723">
    <property type="term" value="F:RNA binding"/>
    <property type="evidence" value="ECO:0007669"/>
    <property type="project" value="UniProtKB-UniRule"/>
</dbReference>
<accession>A0A847ET27</accession>
<dbReference type="InterPro" id="IPR022898">
    <property type="entry name" value="RNase_HII"/>
</dbReference>
<evidence type="ECO:0000256" key="7">
    <source>
        <dbReference type="ARBA" id="ARBA00022490"/>
    </source>
</evidence>
<name>A0A847ET27_9BACT</name>
<dbReference type="Gene3D" id="3.30.420.10">
    <property type="entry name" value="Ribonuclease H-like superfamily/Ribonuclease H"/>
    <property type="match status" value="1"/>
</dbReference>
<dbReference type="EC" id="3.1.26.4" evidence="14"/>
<dbReference type="InterPro" id="IPR012337">
    <property type="entry name" value="RNaseH-like_sf"/>
</dbReference>
<dbReference type="InterPro" id="IPR024567">
    <property type="entry name" value="RNase_HII/HIII_dom"/>
</dbReference>
<dbReference type="GO" id="GO:0032299">
    <property type="term" value="C:ribonuclease H2 complex"/>
    <property type="evidence" value="ECO:0007669"/>
    <property type="project" value="TreeGrafter"/>
</dbReference>
<evidence type="ECO:0000256" key="3">
    <source>
        <dbReference type="ARBA" id="ARBA00001946"/>
    </source>
</evidence>
<protein>
    <recommendedName>
        <fullName evidence="14">Ribonuclease</fullName>
        <ecNumber evidence="14">3.1.26.4</ecNumber>
    </recommendedName>
</protein>
<dbReference type="PANTHER" id="PTHR10954">
    <property type="entry name" value="RIBONUCLEASE H2 SUBUNIT A"/>
    <property type="match status" value="1"/>
</dbReference>
<evidence type="ECO:0000256" key="5">
    <source>
        <dbReference type="ARBA" id="ARBA00004496"/>
    </source>
</evidence>
<evidence type="ECO:0000256" key="14">
    <source>
        <dbReference type="RuleBase" id="RU003515"/>
    </source>
</evidence>
<dbReference type="AlphaFoldDB" id="A0A847ET27"/>
<keyword evidence="10 14" id="KW-0255">Endonuclease</keyword>
<dbReference type="GO" id="GO:0046872">
    <property type="term" value="F:metal ion binding"/>
    <property type="evidence" value="ECO:0007669"/>
    <property type="project" value="UniProtKB-KW"/>
</dbReference>
<gene>
    <name evidence="16" type="ORF">GX618_01655</name>
</gene>
<organism evidence="16 17">
    <name type="scientific">Candidatus Dojkabacteria bacterium</name>
    <dbReference type="NCBI Taxonomy" id="2099670"/>
    <lineage>
        <taxon>Bacteria</taxon>
        <taxon>Candidatus Dojkabacteria</taxon>
    </lineage>
</organism>
<keyword evidence="8 14" id="KW-0540">Nuclease</keyword>
<evidence type="ECO:0000256" key="4">
    <source>
        <dbReference type="ARBA" id="ARBA00004065"/>
    </source>
</evidence>
<evidence type="ECO:0000313" key="16">
    <source>
        <dbReference type="EMBL" id="NLE30959.1"/>
    </source>
</evidence>
<dbReference type="PROSITE" id="PS51975">
    <property type="entry name" value="RNASE_H_2"/>
    <property type="match status" value="1"/>
</dbReference>
<keyword evidence="11 14" id="KW-0378">Hydrolase</keyword>
<evidence type="ECO:0000256" key="1">
    <source>
        <dbReference type="ARBA" id="ARBA00000077"/>
    </source>
</evidence>
<comment type="catalytic activity">
    <reaction evidence="1 14">
        <text>Endonucleolytic cleavage to 5'-phosphomonoester.</text>
        <dbReference type="EC" id="3.1.26.4"/>
    </reaction>
</comment>
<dbReference type="GO" id="GO:0006298">
    <property type="term" value="P:mismatch repair"/>
    <property type="evidence" value="ECO:0007669"/>
    <property type="project" value="TreeGrafter"/>
</dbReference>
<feature type="non-terminal residue" evidence="16">
    <location>
        <position position="1"/>
    </location>
</feature>
<keyword evidence="7" id="KW-0963">Cytoplasm</keyword>
<dbReference type="InterPro" id="IPR001352">
    <property type="entry name" value="RNase_HII/HIII"/>
</dbReference>
<evidence type="ECO:0000259" key="15">
    <source>
        <dbReference type="PROSITE" id="PS51975"/>
    </source>
</evidence>
<evidence type="ECO:0000256" key="12">
    <source>
        <dbReference type="ARBA" id="ARBA00023211"/>
    </source>
</evidence>
<evidence type="ECO:0000256" key="11">
    <source>
        <dbReference type="ARBA" id="ARBA00022801"/>
    </source>
</evidence>
<comment type="cofactor">
    <cofactor evidence="2">
        <name>Mn(2+)</name>
        <dbReference type="ChEBI" id="CHEBI:29035"/>
    </cofactor>
</comment>
<proteinExistence type="inferred from homology"/>